<keyword evidence="1" id="KW-0732">Signal</keyword>
<evidence type="ECO:0000313" key="2">
    <source>
        <dbReference type="EMBL" id="PWA76302.1"/>
    </source>
</evidence>
<keyword evidence="3" id="KW-1185">Reference proteome</keyword>
<feature type="signal peptide" evidence="1">
    <location>
        <begin position="1"/>
        <end position="30"/>
    </location>
</feature>
<dbReference type="AlphaFoldDB" id="A0A2U1NS13"/>
<gene>
    <name evidence="2" type="ORF">CTI12_AA235840</name>
</gene>
<accession>A0A2U1NS13</accession>
<evidence type="ECO:0000313" key="3">
    <source>
        <dbReference type="Proteomes" id="UP000245207"/>
    </source>
</evidence>
<name>A0A2U1NS13_ARTAN</name>
<feature type="chain" id="PRO_5015775594" evidence="1">
    <location>
        <begin position="31"/>
        <end position="91"/>
    </location>
</feature>
<dbReference type="EMBL" id="PKPP01002283">
    <property type="protein sequence ID" value="PWA76302.1"/>
    <property type="molecule type" value="Genomic_DNA"/>
</dbReference>
<protein>
    <submittedName>
        <fullName evidence="2">Uncharacterized protein</fullName>
    </submittedName>
</protein>
<organism evidence="2 3">
    <name type="scientific">Artemisia annua</name>
    <name type="common">Sweet wormwood</name>
    <dbReference type="NCBI Taxonomy" id="35608"/>
    <lineage>
        <taxon>Eukaryota</taxon>
        <taxon>Viridiplantae</taxon>
        <taxon>Streptophyta</taxon>
        <taxon>Embryophyta</taxon>
        <taxon>Tracheophyta</taxon>
        <taxon>Spermatophyta</taxon>
        <taxon>Magnoliopsida</taxon>
        <taxon>eudicotyledons</taxon>
        <taxon>Gunneridae</taxon>
        <taxon>Pentapetalae</taxon>
        <taxon>asterids</taxon>
        <taxon>campanulids</taxon>
        <taxon>Asterales</taxon>
        <taxon>Asteraceae</taxon>
        <taxon>Asteroideae</taxon>
        <taxon>Anthemideae</taxon>
        <taxon>Artemisiinae</taxon>
        <taxon>Artemisia</taxon>
    </lineage>
</organism>
<evidence type="ECO:0000256" key="1">
    <source>
        <dbReference type="SAM" id="SignalP"/>
    </source>
</evidence>
<reference evidence="2 3" key="1">
    <citation type="journal article" date="2018" name="Mol. Plant">
        <title>The genome of Artemisia annua provides insight into the evolution of Asteraceae family and artemisinin biosynthesis.</title>
        <authorList>
            <person name="Shen Q."/>
            <person name="Zhang L."/>
            <person name="Liao Z."/>
            <person name="Wang S."/>
            <person name="Yan T."/>
            <person name="Shi P."/>
            <person name="Liu M."/>
            <person name="Fu X."/>
            <person name="Pan Q."/>
            <person name="Wang Y."/>
            <person name="Lv Z."/>
            <person name="Lu X."/>
            <person name="Zhang F."/>
            <person name="Jiang W."/>
            <person name="Ma Y."/>
            <person name="Chen M."/>
            <person name="Hao X."/>
            <person name="Li L."/>
            <person name="Tang Y."/>
            <person name="Lv G."/>
            <person name="Zhou Y."/>
            <person name="Sun X."/>
            <person name="Brodelius P.E."/>
            <person name="Rose J.K.C."/>
            <person name="Tang K."/>
        </authorList>
    </citation>
    <scope>NUCLEOTIDE SEQUENCE [LARGE SCALE GENOMIC DNA]</scope>
    <source>
        <strain evidence="3">cv. Huhao1</strain>
        <tissue evidence="2">Leaf</tissue>
    </source>
</reference>
<dbReference type="Proteomes" id="UP000245207">
    <property type="component" value="Unassembled WGS sequence"/>
</dbReference>
<proteinExistence type="predicted"/>
<sequence length="91" mass="10303">MSRRAFDIFTILIFFIAFHCSSHCSSPASAHSNKQFKLLKDVRSVKHGLSQLYHLDKVRLSRRRLDQQSPSPSSLAAIAQFSVENDSMHNG</sequence>
<comment type="caution">
    <text evidence="2">The sequence shown here is derived from an EMBL/GenBank/DDBJ whole genome shotgun (WGS) entry which is preliminary data.</text>
</comment>